<dbReference type="InterPro" id="IPR019734">
    <property type="entry name" value="TPR_rpt"/>
</dbReference>
<dbReference type="RefSeq" id="XP_015970646.1">
    <property type="nucleotide sequence ID" value="XM_016115160.3"/>
</dbReference>
<feature type="domain" description="PPIase FKBP-type" evidence="10">
    <location>
        <begin position="285"/>
        <end position="381"/>
    </location>
</feature>
<evidence type="ECO:0000256" key="9">
    <source>
        <dbReference type="PROSITE-ProRule" id="PRU00339"/>
    </source>
</evidence>
<keyword evidence="7 8" id="KW-0413">Isomerase</keyword>
<dbReference type="SUPFAM" id="SSF48452">
    <property type="entry name" value="TPR-like"/>
    <property type="match status" value="1"/>
</dbReference>
<reference evidence="12 13" key="2">
    <citation type="submission" date="2025-04" db="UniProtKB">
        <authorList>
            <consortium name="RefSeq"/>
        </authorList>
    </citation>
    <scope>IDENTIFICATION</scope>
    <source>
        <tissue evidence="12 13">Whole plant</tissue>
    </source>
</reference>
<dbReference type="Proteomes" id="UP000515211">
    <property type="component" value="Chromosome 6"/>
</dbReference>
<evidence type="ECO:0000256" key="4">
    <source>
        <dbReference type="ARBA" id="ARBA00022737"/>
    </source>
</evidence>
<dbReference type="RefSeq" id="XP_052118497.1">
    <property type="nucleotide sequence ID" value="XM_052262537.1"/>
</dbReference>
<dbReference type="PANTHER" id="PTHR46512:SF11">
    <property type="entry name" value="PEPTIDYLPROLYL ISOMERASE"/>
    <property type="match status" value="1"/>
</dbReference>
<dbReference type="GeneID" id="107494131"/>
<dbReference type="InterPro" id="IPR001179">
    <property type="entry name" value="PPIase_FKBP_dom"/>
</dbReference>
<evidence type="ECO:0000256" key="8">
    <source>
        <dbReference type="PROSITE-ProRule" id="PRU00277"/>
    </source>
</evidence>
<dbReference type="Pfam" id="PF14559">
    <property type="entry name" value="TPR_19"/>
    <property type="match status" value="1"/>
</dbReference>
<dbReference type="SMR" id="A0A6P4DT46"/>
<dbReference type="Pfam" id="PF00254">
    <property type="entry name" value="FKBP_C"/>
    <property type="match status" value="3"/>
</dbReference>
<feature type="domain" description="PPIase FKBP-type" evidence="10">
    <location>
        <begin position="50"/>
        <end position="138"/>
    </location>
</feature>
<keyword evidence="4" id="KW-0677">Repeat</keyword>
<evidence type="ECO:0000256" key="5">
    <source>
        <dbReference type="ARBA" id="ARBA00022803"/>
    </source>
</evidence>
<organism evidence="11 12">
    <name type="scientific">Arachis duranensis</name>
    <name type="common">Wild peanut</name>
    <dbReference type="NCBI Taxonomy" id="130453"/>
    <lineage>
        <taxon>Eukaryota</taxon>
        <taxon>Viridiplantae</taxon>
        <taxon>Streptophyta</taxon>
        <taxon>Embryophyta</taxon>
        <taxon>Tracheophyta</taxon>
        <taxon>Spermatophyta</taxon>
        <taxon>Magnoliopsida</taxon>
        <taxon>eudicotyledons</taxon>
        <taxon>Gunneridae</taxon>
        <taxon>Pentapetalae</taxon>
        <taxon>rosids</taxon>
        <taxon>fabids</taxon>
        <taxon>Fabales</taxon>
        <taxon>Fabaceae</taxon>
        <taxon>Papilionoideae</taxon>
        <taxon>50 kb inversion clade</taxon>
        <taxon>dalbergioids sensu lato</taxon>
        <taxon>Dalbergieae</taxon>
        <taxon>Pterocarpus clade</taxon>
        <taxon>Arachis</taxon>
    </lineage>
</organism>
<evidence type="ECO:0000256" key="3">
    <source>
        <dbReference type="ARBA" id="ARBA00013194"/>
    </source>
</evidence>
<dbReference type="PANTHER" id="PTHR46512">
    <property type="entry name" value="PEPTIDYLPROLYL ISOMERASE"/>
    <property type="match status" value="1"/>
</dbReference>
<dbReference type="EC" id="5.2.1.8" evidence="3 8"/>
<sequence length="547" mass="61663">MAVSPPLPSQSLEAEFEAQNSESPLLQIGNDGLTKRVIRKGLTWQTPFFGDEVEVNFRGQVENGASLESSYDKGSTFRFKLGQCEVIKGWDEGVGSMKKGERAIFKMPPNLAYGEVGSPPLVPPNATLIFEIELLSWNTIKDLNGDGGIIKKILKEGDGWATPKDADEVLVKYEAMLESGMLVSNSDQGVEFNVSEGYLCPAMSVAVKTMRKGEVAELALKFSYGILQNSDRIKEPDGFLRPDFKITTIKLELVSWKIVTDVTGNKKILKKIKKSGEGFDRPNEGSHVKVIYSCKQKDGTIIQKKGSEEEPFEFTIQEGQVPEGLERAIMTMKKAEQALVTISADYFSDNNSQGEGEDTPNNNNNSNNKALYYEVELVDFVKEKPFWKMDNQEKLEACEKKKHDGNLMFKAENFKRASMEYEKAVKCIEFDHSFSEDEKSHANTLRLSCNLNNAACKLKLGDYTEASRLCTKVLEKDPLNVKALYRRCQAYLKTSDLEKAEVDIKRALIIDPNNRDIKVEYKELKLKQKEYNKYESNIFGTMFSRMS</sequence>
<dbReference type="PROSITE" id="PS50005">
    <property type="entry name" value="TPR"/>
    <property type="match status" value="1"/>
</dbReference>
<dbReference type="InterPro" id="IPR050754">
    <property type="entry name" value="FKBP4/5/8-like"/>
</dbReference>
<dbReference type="Gene3D" id="3.10.50.40">
    <property type="match status" value="3"/>
</dbReference>
<gene>
    <name evidence="12 13" type="primary">LOC107494131</name>
</gene>
<evidence type="ECO:0000313" key="13">
    <source>
        <dbReference type="RefSeq" id="XP_052118497.1"/>
    </source>
</evidence>
<comment type="catalytic activity">
    <reaction evidence="1 8">
        <text>[protein]-peptidylproline (omega=180) = [protein]-peptidylproline (omega=0)</text>
        <dbReference type="Rhea" id="RHEA:16237"/>
        <dbReference type="Rhea" id="RHEA-COMP:10747"/>
        <dbReference type="Rhea" id="RHEA-COMP:10748"/>
        <dbReference type="ChEBI" id="CHEBI:83833"/>
        <dbReference type="ChEBI" id="CHEBI:83834"/>
        <dbReference type="EC" id="5.2.1.8"/>
    </reaction>
</comment>
<evidence type="ECO:0000256" key="1">
    <source>
        <dbReference type="ARBA" id="ARBA00000971"/>
    </source>
</evidence>
<dbReference type="InterPro" id="IPR011990">
    <property type="entry name" value="TPR-like_helical_dom_sf"/>
</dbReference>
<reference evidence="11" key="1">
    <citation type="journal article" date="2016" name="Nat. Genet.">
        <title>The genome sequences of Arachis duranensis and Arachis ipaensis, the diploid ancestors of cultivated peanut.</title>
        <authorList>
            <person name="Bertioli D.J."/>
            <person name="Cannon S.B."/>
            <person name="Froenicke L."/>
            <person name="Huang G."/>
            <person name="Farmer A.D."/>
            <person name="Cannon E.K."/>
            <person name="Liu X."/>
            <person name="Gao D."/>
            <person name="Clevenger J."/>
            <person name="Dash S."/>
            <person name="Ren L."/>
            <person name="Moretzsohn M.C."/>
            <person name="Shirasawa K."/>
            <person name="Huang W."/>
            <person name="Vidigal B."/>
            <person name="Abernathy B."/>
            <person name="Chu Y."/>
            <person name="Niederhuth C.E."/>
            <person name="Umale P."/>
            <person name="Araujo A.C."/>
            <person name="Kozik A."/>
            <person name="Kim K.D."/>
            <person name="Burow M.D."/>
            <person name="Varshney R.K."/>
            <person name="Wang X."/>
            <person name="Zhang X."/>
            <person name="Barkley N."/>
            <person name="Guimaraes P.M."/>
            <person name="Isobe S."/>
            <person name="Guo B."/>
            <person name="Liao B."/>
            <person name="Stalker H.T."/>
            <person name="Schmitz R.J."/>
            <person name="Scheffler B.E."/>
            <person name="Leal-Bertioli S.C."/>
            <person name="Xun X."/>
            <person name="Jackson S.A."/>
            <person name="Michelmore R."/>
            <person name="Ozias-Akins P."/>
        </authorList>
    </citation>
    <scope>NUCLEOTIDE SEQUENCE [LARGE SCALE GENOMIC DNA]</scope>
    <source>
        <strain evidence="11">cv. V14167</strain>
    </source>
</reference>
<evidence type="ECO:0000256" key="7">
    <source>
        <dbReference type="ARBA" id="ARBA00023235"/>
    </source>
</evidence>
<evidence type="ECO:0000256" key="2">
    <source>
        <dbReference type="ARBA" id="ARBA00006577"/>
    </source>
</evidence>
<dbReference type="SMART" id="SM00028">
    <property type="entry name" value="TPR"/>
    <property type="match status" value="2"/>
</dbReference>
<dbReference type="OrthoDB" id="1902587at2759"/>
<evidence type="ECO:0000259" key="10">
    <source>
        <dbReference type="PROSITE" id="PS50059"/>
    </source>
</evidence>
<dbReference type="SUPFAM" id="SSF54534">
    <property type="entry name" value="FKBP-like"/>
    <property type="match status" value="3"/>
</dbReference>
<dbReference type="GO" id="GO:0003755">
    <property type="term" value="F:peptidyl-prolyl cis-trans isomerase activity"/>
    <property type="evidence" value="ECO:0007669"/>
    <property type="project" value="UniProtKB-KW"/>
</dbReference>
<evidence type="ECO:0000256" key="6">
    <source>
        <dbReference type="ARBA" id="ARBA00023110"/>
    </source>
</evidence>
<dbReference type="InterPro" id="IPR046357">
    <property type="entry name" value="PPIase_dom_sf"/>
</dbReference>
<accession>A0A6P4DT46</accession>
<feature type="domain" description="PPIase FKBP-type" evidence="10">
    <location>
        <begin position="166"/>
        <end position="257"/>
    </location>
</feature>
<dbReference type="FunFam" id="3.10.50.40:FF:000006">
    <property type="entry name" value="Peptidyl-prolyl cis-trans isomerase"/>
    <property type="match status" value="1"/>
</dbReference>
<dbReference type="PROSITE" id="PS50059">
    <property type="entry name" value="FKBP_PPIASE"/>
    <property type="match status" value="3"/>
</dbReference>
<feature type="repeat" description="TPR" evidence="9">
    <location>
        <begin position="481"/>
        <end position="514"/>
    </location>
</feature>
<dbReference type="Gene3D" id="1.25.40.10">
    <property type="entry name" value="Tetratricopeptide repeat domain"/>
    <property type="match status" value="1"/>
</dbReference>
<protein>
    <recommendedName>
        <fullName evidence="3 8">peptidylprolyl isomerase</fullName>
        <ecNumber evidence="3 8">5.2.1.8</ecNumber>
    </recommendedName>
</protein>
<keyword evidence="11" id="KW-1185">Reference proteome</keyword>
<comment type="similarity">
    <text evidence="2">Belongs to the FKBP-type PPIase family.</text>
</comment>
<evidence type="ECO:0000313" key="12">
    <source>
        <dbReference type="RefSeq" id="XP_015970646.1"/>
    </source>
</evidence>
<dbReference type="AlphaFoldDB" id="A0A6P4DT46"/>
<dbReference type="FunFam" id="1.25.40.10:FF:000008">
    <property type="entry name" value="Peptidylprolyl isomerase"/>
    <property type="match status" value="1"/>
</dbReference>
<dbReference type="KEGG" id="adu:107494131"/>
<evidence type="ECO:0000313" key="11">
    <source>
        <dbReference type="Proteomes" id="UP000515211"/>
    </source>
</evidence>
<keyword evidence="6 8" id="KW-0697">Rotamase</keyword>
<keyword evidence="5 9" id="KW-0802">TPR repeat</keyword>
<name>A0A6P4DT46_ARADU</name>
<proteinExistence type="inferred from homology"/>